<dbReference type="EMBL" id="NMQU01000041">
    <property type="protein sequence ID" value="OXM50418.1"/>
    <property type="molecule type" value="Genomic_DNA"/>
</dbReference>
<proteinExistence type="predicted"/>
<dbReference type="AlphaFoldDB" id="A0A229RUR1"/>
<protein>
    <submittedName>
        <fullName evidence="1">Uncharacterized protein</fullName>
    </submittedName>
</protein>
<keyword evidence="2" id="KW-1185">Reference proteome</keyword>
<accession>A0A229RUR1</accession>
<organism evidence="1 2">
    <name type="scientific">Amycolatopsis alba DSM 44262</name>
    <dbReference type="NCBI Taxonomy" id="1125972"/>
    <lineage>
        <taxon>Bacteria</taxon>
        <taxon>Bacillati</taxon>
        <taxon>Actinomycetota</taxon>
        <taxon>Actinomycetes</taxon>
        <taxon>Pseudonocardiales</taxon>
        <taxon>Pseudonocardiaceae</taxon>
        <taxon>Amycolatopsis</taxon>
    </lineage>
</organism>
<evidence type="ECO:0000313" key="1">
    <source>
        <dbReference type="EMBL" id="OXM50418.1"/>
    </source>
</evidence>
<name>A0A229RUR1_AMYAL</name>
<evidence type="ECO:0000313" key="2">
    <source>
        <dbReference type="Proteomes" id="UP000215563"/>
    </source>
</evidence>
<gene>
    <name evidence="1" type="ORF">CFP75_16110</name>
</gene>
<reference evidence="1 2" key="1">
    <citation type="submission" date="2017-07" db="EMBL/GenBank/DDBJ databases">
        <title>Amycolatopsis alba DSM 44262 Genome sequencing and assembly.</title>
        <authorList>
            <person name="Kaur N."/>
            <person name="Mayilraj S."/>
        </authorList>
    </citation>
    <scope>NUCLEOTIDE SEQUENCE [LARGE SCALE GENOMIC DNA]</scope>
    <source>
        <strain evidence="1 2">DSM 44262</strain>
    </source>
</reference>
<dbReference type="Proteomes" id="UP000215563">
    <property type="component" value="Unassembled WGS sequence"/>
</dbReference>
<dbReference type="RefSeq" id="WP_020636605.1">
    <property type="nucleotide sequence ID" value="NZ_KB913032.1"/>
</dbReference>
<comment type="caution">
    <text evidence="1">The sequence shown here is derived from an EMBL/GenBank/DDBJ whole genome shotgun (WGS) entry which is preliminary data.</text>
</comment>
<dbReference type="OrthoDB" id="9974340at2"/>
<sequence>MTELVNVASGISGFTVQARDIEGGVHFHFTVPDRDGVVRCGELSEAAAAALEIALHDLEARLDSLGVADPRENAEEITRSVLLAFREDRNSHLPVLSEPRLATLVGDITAFAEPARLLAQRFYFSTRKVATLHRAYRHLLPDIEEPEQRFLALHRLFCSREQVLFQPADLPGDDQWAYFTADFILAPDEVALDRVPQARGVLTGPRGADTFHMVSRIFGEVDPFFYPFVQFRGQVSGRDAVLLCSRKHIPLNSSTVSTLADAMRGSPLRLRGFGSVGHTADDVVEIQPIVLRTGSATS</sequence>